<feature type="transmembrane region" description="Helical" evidence="1">
    <location>
        <begin position="124"/>
        <end position="146"/>
    </location>
</feature>
<dbReference type="PANTHER" id="PTHR37019:SF1">
    <property type="entry name" value="EXPERA DOMAIN-CONTAINING PROTEIN"/>
    <property type="match status" value="1"/>
</dbReference>
<keyword evidence="1" id="KW-0812">Transmembrane</keyword>
<comment type="caution">
    <text evidence="3">The sequence shown here is derived from an EMBL/GenBank/DDBJ whole genome shotgun (WGS) entry which is preliminary data.</text>
</comment>
<name>A0A9P4HJE9_9PLEO</name>
<keyword evidence="4" id="KW-1185">Reference proteome</keyword>
<sequence length="156" mass="17417">MPSQHSTSQIPLFYRLFFTYLDPLICIWGAYMDFFDPRLVLSSHIPSPTPDIGHAMILKQRGGGMLNFGFISAVLLRYTTDLQVWRIVQISDLIVDVAYFWAVYEVLSVQGRLGVEKWKAEDWGAVGITGTAGVVRLAFLAGVGFGKGTKSTLKKR</sequence>
<feature type="domain" description="DUF7704" evidence="2">
    <location>
        <begin position="8"/>
        <end position="143"/>
    </location>
</feature>
<dbReference type="AlphaFoldDB" id="A0A9P4HJE9"/>
<dbReference type="OrthoDB" id="5313995at2759"/>
<protein>
    <recommendedName>
        <fullName evidence="2">DUF7704 domain-containing protein</fullName>
    </recommendedName>
</protein>
<dbReference type="Pfam" id="PF24803">
    <property type="entry name" value="DUF7704"/>
    <property type="match status" value="1"/>
</dbReference>
<evidence type="ECO:0000313" key="3">
    <source>
        <dbReference type="EMBL" id="KAF2034655.1"/>
    </source>
</evidence>
<keyword evidence="1" id="KW-1133">Transmembrane helix</keyword>
<feature type="transmembrane region" description="Helical" evidence="1">
    <location>
        <begin position="12"/>
        <end position="32"/>
    </location>
</feature>
<gene>
    <name evidence="3" type="ORF">EK21DRAFT_55986</name>
</gene>
<evidence type="ECO:0000259" key="2">
    <source>
        <dbReference type="Pfam" id="PF24803"/>
    </source>
</evidence>
<reference evidence="3" key="1">
    <citation type="journal article" date="2020" name="Stud. Mycol.">
        <title>101 Dothideomycetes genomes: a test case for predicting lifestyles and emergence of pathogens.</title>
        <authorList>
            <person name="Haridas S."/>
            <person name="Albert R."/>
            <person name="Binder M."/>
            <person name="Bloem J."/>
            <person name="Labutti K."/>
            <person name="Salamov A."/>
            <person name="Andreopoulos B."/>
            <person name="Baker S."/>
            <person name="Barry K."/>
            <person name="Bills G."/>
            <person name="Bluhm B."/>
            <person name="Cannon C."/>
            <person name="Castanera R."/>
            <person name="Culley D."/>
            <person name="Daum C."/>
            <person name="Ezra D."/>
            <person name="Gonzalez J."/>
            <person name="Henrissat B."/>
            <person name="Kuo A."/>
            <person name="Liang C."/>
            <person name="Lipzen A."/>
            <person name="Lutzoni F."/>
            <person name="Magnuson J."/>
            <person name="Mondo S."/>
            <person name="Nolan M."/>
            <person name="Ohm R."/>
            <person name="Pangilinan J."/>
            <person name="Park H.-J."/>
            <person name="Ramirez L."/>
            <person name="Alfaro M."/>
            <person name="Sun H."/>
            <person name="Tritt A."/>
            <person name="Yoshinaga Y."/>
            <person name="Zwiers L.-H."/>
            <person name="Turgeon B."/>
            <person name="Goodwin S."/>
            <person name="Spatafora J."/>
            <person name="Crous P."/>
            <person name="Grigoriev I."/>
        </authorList>
    </citation>
    <scope>NUCLEOTIDE SEQUENCE</scope>
    <source>
        <strain evidence="3">CBS 110217</strain>
    </source>
</reference>
<dbReference type="PANTHER" id="PTHR37019">
    <property type="entry name" value="CHROMOSOME 1, WHOLE GENOME SHOTGUN SEQUENCE"/>
    <property type="match status" value="1"/>
</dbReference>
<dbReference type="Proteomes" id="UP000799777">
    <property type="component" value="Unassembled WGS sequence"/>
</dbReference>
<dbReference type="EMBL" id="ML978160">
    <property type="protein sequence ID" value="KAF2034655.1"/>
    <property type="molecule type" value="Genomic_DNA"/>
</dbReference>
<evidence type="ECO:0000313" key="4">
    <source>
        <dbReference type="Proteomes" id="UP000799777"/>
    </source>
</evidence>
<keyword evidence="1" id="KW-0472">Membrane</keyword>
<dbReference type="InterPro" id="IPR056121">
    <property type="entry name" value="DUF7704"/>
</dbReference>
<evidence type="ECO:0000256" key="1">
    <source>
        <dbReference type="SAM" id="Phobius"/>
    </source>
</evidence>
<proteinExistence type="predicted"/>
<organism evidence="3 4">
    <name type="scientific">Setomelanomma holmii</name>
    <dbReference type="NCBI Taxonomy" id="210430"/>
    <lineage>
        <taxon>Eukaryota</taxon>
        <taxon>Fungi</taxon>
        <taxon>Dikarya</taxon>
        <taxon>Ascomycota</taxon>
        <taxon>Pezizomycotina</taxon>
        <taxon>Dothideomycetes</taxon>
        <taxon>Pleosporomycetidae</taxon>
        <taxon>Pleosporales</taxon>
        <taxon>Pleosporineae</taxon>
        <taxon>Phaeosphaeriaceae</taxon>
        <taxon>Setomelanomma</taxon>
    </lineage>
</organism>
<accession>A0A9P4HJE9</accession>